<dbReference type="Proteomes" id="UP000189628">
    <property type="component" value="Chromosome"/>
</dbReference>
<sequence>MAGRLAKRANSARPRAPGAELNAERLARIEAFYRCAGPATLAAPQHIATPYLQRLAGNTPTRHLCAEPA</sequence>
<evidence type="ECO:0000313" key="1">
    <source>
        <dbReference type="EMBL" id="AQW30629.1"/>
    </source>
</evidence>
<accession>A0A1U9VIW6</accession>
<organism evidence="1 2">
    <name type="scientific">blood disease bacterium A2-HR MARDI</name>
    <dbReference type="NCBI Taxonomy" id="1944648"/>
    <lineage>
        <taxon>Bacteria</taxon>
        <taxon>Pseudomonadati</taxon>
        <taxon>Pseudomonadota</taxon>
        <taxon>Betaproteobacteria</taxon>
        <taxon>Burkholderiales</taxon>
        <taxon>Burkholderiaceae</taxon>
        <taxon>Ralstonia</taxon>
        <taxon>Ralstonia solanacearum species complex</taxon>
    </lineage>
</organism>
<dbReference type="AlphaFoldDB" id="A0A1U9VIW6"/>
<reference evidence="1 2" key="1">
    <citation type="submission" date="2017-02" db="EMBL/GenBank/DDBJ databases">
        <title>Blood Disease Bacterium A2-HR MARDI.</title>
        <authorList>
            <person name="Badrun R."/>
            <person name="Abu Bakar N."/>
            <person name="Laboh R."/>
        </authorList>
    </citation>
    <scope>NUCLEOTIDE SEQUENCE [LARGE SCALE GENOMIC DNA]</scope>
    <source>
        <strain evidence="1 2">A2-HR MARDI</strain>
    </source>
</reference>
<protein>
    <submittedName>
        <fullName evidence="1">Uncharacterized protein</fullName>
    </submittedName>
</protein>
<evidence type="ECO:0000313" key="2">
    <source>
        <dbReference type="Proteomes" id="UP000189628"/>
    </source>
</evidence>
<dbReference type="RefSeq" id="WP_013211184.1">
    <property type="nucleotide sequence ID" value="NZ_CP019911.1"/>
</dbReference>
<dbReference type="EMBL" id="CP019911">
    <property type="protein sequence ID" value="AQW30629.1"/>
    <property type="molecule type" value="Genomic_DNA"/>
</dbReference>
<gene>
    <name evidence="1" type="ORF">B0B51_12105</name>
</gene>
<name>A0A1U9VIW6_9RALS</name>
<proteinExistence type="predicted"/>